<feature type="region of interest" description="Disordered" evidence="2">
    <location>
        <begin position="248"/>
        <end position="293"/>
    </location>
</feature>
<evidence type="ECO:0000313" key="3">
    <source>
        <dbReference type="Proteomes" id="UP000189703"/>
    </source>
</evidence>
<sequence>MTPRLGLLKSKGAVFPAEVAKWADMPTSQLGGRAANYCMVVKTPRLGLLKSKGVVFLAEVAEWVDMPTSQLGGRAASYCMVFEVFLKRAREAEEKAHKLYRELDIARGEVLRAKKGVRSQQELIMAMTEEKAKQQELIMAMTGEKVKQQELISAMTEEKAKLQREIENLEAMIQERTEIFETAIQEERAKERSHAIDRFKESSKFHNLQVEYGLSSYLSGFKLCKYLMRQKFPDLDLRVISMSDLTPEVAEAANEEPGSSEEESDDKVQEAGPSGQEDAEEHMETDLPGSPHA</sequence>
<dbReference type="InParanoid" id="A0A1U7YZ80"/>
<dbReference type="Proteomes" id="UP000189703">
    <property type="component" value="Unplaced"/>
</dbReference>
<evidence type="ECO:0000313" key="4">
    <source>
        <dbReference type="RefSeq" id="XP_010245956.1"/>
    </source>
</evidence>
<protein>
    <submittedName>
        <fullName evidence="4">Uncharacterized protein LOC104589358</fullName>
    </submittedName>
</protein>
<evidence type="ECO:0000256" key="2">
    <source>
        <dbReference type="SAM" id="MobiDB-lite"/>
    </source>
</evidence>
<dbReference type="KEGG" id="nnu:104589358"/>
<keyword evidence="1" id="KW-0175">Coiled coil</keyword>
<evidence type="ECO:0000256" key="1">
    <source>
        <dbReference type="SAM" id="Coils"/>
    </source>
</evidence>
<keyword evidence="3" id="KW-1185">Reference proteome</keyword>
<feature type="coiled-coil region" evidence="1">
    <location>
        <begin position="145"/>
        <end position="179"/>
    </location>
</feature>
<proteinExistence type="predicted"/>
<organism evidence="3 4">
    <name type="scientific">Nelumbo nucifera</name>
    <name type="common">Sacred lotus</name>
    <dbReference type="NCBI Taxonomy" id="4432"/>
    <lineage>
        <taxon>Eukaryota</taxon>
        <taxon>Viridiplantae</taxon>
        <taxon>Streptophyta</taxon>
        <taxon>Embryophyta</taxon>
        <taxon>Tracheophyta</taxon>
        <taxon>Spermatophyta</taxon>
        <taxon>Magnoliopsida</taxon>
        <taxon>Proteales</taxon>
        <taxon>Nelumbonaceae</taxon>
        <taxon>Nelumbo</taxon>
    </lineage>
</organism>
<gene>
    <name evidence="4" type="primary">LOC104589358</name>
</gene>
<reference evidence="4" key="1">
    <citation type="submission" date="2025-08" db="UniProtKB">
        <authorList>
            <consortium name="RefSeq"/>
        </authorList>
    </citation>
    <scope>IDENTIFICATION</scope>
</reference>
<name>A0A1U7YZ80_NELNU</name>
<dbReference type="RefSeq" id="XP_010245956.1">
    <property type="nucleotide sequence ID" value="XM_010247654.2"/>
</dbReference>
<dbReference type="GeneID" id="104589358"/>
<dbReference type="AlphaFoldDB" id="A0A1U7YZ80"/>
<accession>A0A1U7YZ80</accession>